<feature type="coiled-coil region" evidence="3">
    <location>
        <begin position="244"/>
        <end position="292"/>
    </location>
</feature>
<dbReference type="Proteomes" id="UP001633002">
    <property type="component" value="Unassembled WGS sequence"/>
</dbReference>
<sequence>MTFEDENSVYVGGLAYTCSEEELHEAFEVFGEIRSIKIVYDRETGHSRGFGFVTFTNPRAASKAISELDGGIIGGRPIRVNEVRKHASMNTRLPVPYRDRDFDMRDKDRDYLRDRDRNIRGRLSPPRTRRTSPGIGRSSRGRSPVNVSMPRTGRGRSPDMSSSQGRSARGRSPLPRRSCTPLKERTPSPDSSAAVRHRPRTSQSPGSSEHLRQAQGTPVRVPPPPPPRIVKLEKRKAITGHPESVKVREELDKAHQSRQELEEKVAQLTSEVERAEETVAALHSRSKKLEEALDTSIATANHHKLLLRKMQRAILQWKESTERQSRHEKELKSLVSSVTPEMDVVEEEEDVIVNGGHFDGEQKVENDMRLMLTDKTMLMQ</sequence>
<dbReference type="Pfam" id="PF00076">
    <property type="entry name" value="RRM_1"/>
    <property type="match status" value="1"/>
</dbReference>
<evidence type="ECO:0000259" key="5">
    <source>
        <dbReference type="PROSITE" id="PS50102"/>
    </source>
</evidence>
<dbReference type="PANTHER" id="PTHR48027">
    <property type="entry name" value="HETEROGENEOUS NUCLEAR RIBONUCLEOPROTEIN 87F-RELATED"/>
    <property type="match status" value="1"/>
</dbReference>
<evidence type="ECO:0000256" key="1">
    <source>
        <dbReference type="ARBA" id="ARBA00022884"/>
    </source>
</evidence>
<dbReference type="InterPro" id="IPR003954">
    <property type="entry name" value="RRM_euk-type"/>
</dbReference>
<proteinExistence type="predicted"/>
<dbReference type="Gene3D" id="3.30.70.330">
    <property type="match status" value="1"/>
</dbReference>
<gene>
    <name evidence="6" type="ORF">R1sor_023134</name>
</gene>
<accession>A0ABD3GLS8</accession>
<dbReference type="PROSITE" id="PS50102">
    <property type="entry name" value="RRM"/>
    <property type="match status" value="1"/>
</dbReference>
<dbReference type="GO" id="GO:0003723">
    <property type="term" value="F:RNA binding"/>
    <property type="evidence" value="ECO:0007669"/>
    <property type="project" value="UniProtKB-UniRule"/>
</dbReference>
<dbReference type="SUPFAM" id="SSF54928">
    <property type="entry name" value="RNA-binding domain, RBD"/>
    <property type="match status" value="1"/>
</dbReference>
<dbReference type="InterPro" id="IPR012677">
    <property type="entry name" value="Nucleotide-bd_a/b_plait_sf"/>
</dbReference>
<name>A0ABD3GLS8_9MARC</name>
<feature type="region of interest" description="Disordered" evidence="4">
    <location>
        <begin position="113"/>
        <end position="229"/>
    </location>
</feature>
<dbReference type="SMART" id="SM00361">
    <property type="entry name" value="RRM_1"/>
    <property type="match status" value="1"/>
</dbReference>
<feature type="domain" description="RRM" evidence="5">
    <location>
        <begin position="7"/>
        <end position="85"/>
    </location>
</feature>
<comment type="caution">
    <text evidence="6">The sequence shown here is derived from an EMBL/GenBank/DDBJ whole genome shotgun (WGS) entry which is preliminary data.</text>
</comment>
<dbReference type="InterPro" id="IPR000504">
    <property type="entry name" value="RRM_dom"/>
</dbReference>
<feature type="compositionally biased region" description="Low complexity" evidence="4">
    <location>
        <begin position="161"/>
        <end position="172"/>
    </location>
</feature>
<dbReference type="InterPro" id="IPR048289">
    <property type="entry name" value="RRM2_NsCP33-like"/>
</dbReference>
<dbReference type="EMBL" id="JBJQOH010000007">
    <property type="protein sequence ID" value="KAL3680178.1"/>
    <property type="molecule type" value="Genomic_DNA"/>
</dbReference>
<keyword evidence="3" id="KW-0175">Coiled coil</keyword>
<evidence type="ECO:0000256" key="3">
    <source>
        <dbReference type="SAM" id="Coils"/>
    </source>
</evidence>
<dbReference type="AlphaFoldDB" id="A0ABD3GLS8"/>
<keyword evidence="7" id="KW-1185">Reference proteome</keyword>
<dbReference type="SMART" id="SM00360">
    <property type="entry name" value="RRM"/>
    <property type="match status" value="1"/>
</dbReference>
<evidence type="ECO:0000313" key="6">
    <source>
        <dbReference type="EMBL" id="KAL3680178.1"/>
    </source>
</evidence>
<reference evidence="6 7" key="1">
    <citation type="submission" date="2024-09" db="EMBL/GenBank/DDBJ databases">
        <title>Chromosome-scale assembly of Riccia sorocarpa.</title>
        <authorList>
            <person name="Paukszto L."/>
        </authorList>
    </citation>
    <scope>NUCLEOTIDE SEQUENCE [LARGE SCALE GENOMIC DNA]</scope>
    <source>
        <strain evidence="6">LP-2024</strain>
        <tissue evidence="6">Aerial parts of the thallus</tissue>
    </source>
</reference>
<organism evidence="6 7">
    <name type="scientific">Riccia sorocarpa</name>
    <dbReference type="NCBI Taxonomy" id="122646"/>
    <lineage>
        <taxon>Eukaryota</taxon>
        <taxon>Viridiplantae</taxon>
        <taxon>Streptophyta</taxon>
        <taxon>Embryophyta</taxon>
        <taxon>Marchantiophyta</taxon>
        <taxon>Marchantiopsida</taxon>
        <taxon>Marchantiidae</taxon>
        <taxon>Marchantiales</taxon>
        <taxon>Ricciaceae</taxon>
        <taxon>Riccia</taxon>
    </lineage>
</organism>
<evidence type="ECO:0000256" key="2">
    <source>
        <dbReference type="PROSITE-ProRule" id="PRU00176"/>
    </source>
</evidence>
<feature type="compositionally biased region" description="Low complexity" evidence="4">
    <location>
        <begin position="121"/>
        <end position="144"/>
    </location>
</feature>
<dbReference type="CDD" id="cd21608">
    <property type="entry name" value="RRM2_NsCP33_like"/>
    <property type="match status" value="1"/>
</dbReference>
<keyword evidence="1 2" id="KW-0694">RNA-binding</keyword>
<evidence type="ECO:0000256" key="4">
    <source>
        <dbReference type="SAM" id="MobiDB-lite"/>
    </source>
</evidence>
<protein>
    <recommendedName>
        <fullName evidence="5">RRM domain-containing protein</fullName>
    </recommendedName>
</protein>
<dbReference type="InterPro" id="IPR035979">
    <property type="entry name" value="RBD_domain_sf"/>
</dbReference>
<evidence type="ECO:0000313" key="7">
    <source>
        <dbReference type="Proteomes" id="UP001633002"/>
    </source>
</evidence>
<dbReference type="InterPro" id="IPR052462">
    <property type="entry name" value="SLIRP/GR-RBP-like"/>
</dbReference>